<feature type="region of interest" description="Disordered" evidence="1">
    <location>
        <begin position="1"/>
        <end position="46"/>
    </location>
</feature>
<accession>A0ABR3D0X8</accession>
<name>A0ABR3D0X8_NEUIN</name>
<sequence length="93" mass="10081">MRRYRGGKTQEGGVGMQQAMQDEATTPAGGKTHEKTGGYQQEQVKTPALRPVRIPLQRSPCVLDVWACLETPRWRVTDGSSQGCSGASATHPL</sequence>
<keyword evidence="3" id="KW-1185">Reference proteome</keyword>
<feature type="non-terminal residue" evidence="2">
    <location>
        <position position="93"/>
    </location>
</feature>
<dbReference type="Proteomes" id="UP001451303">
    <property type="component" value="Unassembled WGS sequence"/>
</dbReference>
<dbReference type="EMBL" id="JAVLET010000017">
    <property type="protein sequence ID" value="KAL0465321.1"/>
    <property type="molecule type" value="Genomic_DNA"/>
</dbReference>
<protein>
    <submittedName>
        <fullName evidence="2">Uncharacterized protein</fullName>
    </submittedName>
</protein>
<organism evidence="2 3">
    <name type="scientific">Neurospora intermedia</name>
    <dbReference type="NCBI Taxonomy" id="5142"/>
    <lineage>
        <taxon>Eukaryota</taxon>
        <taxon>Fungi</taxon>
        <taxon>Dikarya</taxon>
        <taxon>Ascomycota</taxon>
        <taxon>Pezizomycotina</taxon>
        <taxon>Sordariomycetes</taxon>
        <taxon>Sordariomycetidae</taxon>
        <taxon>Sordariales</taxon>
        <taxon>Sordariaceae</taxon>
        <taxon>Neurospora</taxon>
    </lineage>
</organism>
<reference evidence="2 3" key="1">
    <citation type="submission" date="2023-09" db="EMBL/GenBank/DDBJ databases">
        <title>Multi-omics analysis of a traditional fermented food reveals byproduct-associated fungal strains for waste-to-food upcycling.</title>
        <authorList>
            <consortium name="Lawrence Berkeley National Laboratory"/>
            <person name="Rekdal V.M."/>
            <person name="Villalobos-Escobedo J.M."/>
            <person name="Rodriguez-Valeron N."/>
            <person name="Garcia M.O."/>
            <person name="Vasquez D.P."/>
            <person name="Damayanti I."/>
            <person name="Sorensen P.M."/>
            <person name="Baidoo E.E."/>
            <person name="De Carvalho A.C."/>
            <person name="Riley R."/>
            <person name="Lipzen A."/>
            <person name="He G."/>
            <person name="Yan M."/>
            <person name="Haridas S."/>
            <person name="Daum C."/>
            <person name="Yoshinaga Y."/>
            <person name="Ng V."/>
            <person name="Grigoriev I.V."/>
            <person name="Munk R."/>
            <person name="Nuraida L."/>
            <person name="Wijaya C.H."/>
            <person name="Morales P.-C."/>
            <person name="Keasling J.D."/>
        </authorList>
    </citation>
    <scope>NUCLEOTIDE SEQUENCE [LARGE SCALE GENOMIC DNA]</scope>
    <source>
        <strain evidence="2 3">FGSC 2613</strain>
    </source>
</reference>
<evidence type="ECO:0000256" key="1">
    <source>
        <dbReference type="SAM" id="MobiDB-lite"/>
    </source>
</evidence>
<proteinExistence type="predicted"/>
<evidence type="ECO:0000313" key="3">
    <source>
        <dbReference type="Proteomes" id="UP001451303"/>
    </source>
</evidence>
<comment type="caution">
    <text evidence="2">The sequence shown here is derived from an EMBL/GenBank/DDBJ whole genome shotgun (WGS) entry which is preliminary data.</text>
</comment>
<evidence type="ECO:0000313" key="2">
    <source>
        <dbReference type="EMBL" id="KAL0465321.1"/>
    </source>
</evidence>
<gene>
    <name evidence="2" type="ORF">QR685DRAFT_427708</name>
</gene>